<sequence>MNFTKYFSLIVKQNGVPHLNNDQFRRFMNIVSVEAKIEELQSLNFNSPVIFKNIEMKKNKLSRLTKDQTPKELLKQMVALSTK</sequence>
<dbReference type="RefSeq" id="WP_198840937.1">
    <property type="nucleotide sequence ID" value="NZ_JAEHFJ010000003.1"/>
</dbReference>
<accession>A0ABS0WQD3</accession>
<name>A0ABS0WQD3_9FLAO</name>
<evidence type="ECO:0000313" key="2">
    <source>
        <dbReference type="Proteomes" id="UP000623301"/>
    </source>
</evidence>
<reference evidence="1 2" key="1">
    <citation type="submission" date="2020-12" db="EMBL/GenBank/DDBJ databases">
        <title>Aureibaculum luteum sp. nov. and Aureibaculum flavum sp. nov., novel members of the family Flavobacteriaceae isolated from Antarctic intertidal sediments.</title>
        <authorList>
            <person name="He X."/>
            <person name="Zhang X."/>
        </authorList>
    </citation>
    <scope>NUCLEOTIDE SEQUENCE [LARGE SCALE GENOMIC DNA]</scope>
    <source>
        <strain evidence="1 2">A20</strain>
    </source>
</reference>
<keyword evidence="2" id="KW-1185">Reference proteome</keyword>
<organism evidence="1 2">
    <name type="scientific">Aureibaculum flavum</name>
    <dbReference type="NCBI Taxonomy" id="2795986"/>
    <lineage>
        <taxon>Bacteria</taxon>
        <taxon>Pseudomonadati</taxon>
        <taxon>Bacteroidota</taxon>
        <taxon>Flavobacteriia</taxon>
        <taxon>Flavobacteriales</taxon>
        <taxon>Flavobacteriaceae</taxon>
        <taxon>Aureibaculum</taxon>
    </lineage>
</organism>
<protein>
    <submittedName>
        <fullName evidence="1">Uncharacterized protein</fullName>
    </submittedName>
</protein>
<proteinExistence type="predicted"/>
<dbReference type="EMBL" id="JAEHFJ010000003">
    <property type="protein sequence ID" value="MBJ2174188.1"/>
    <property type="molecule type" value="Genomic_DNA"/>
</dbReference>
<gene>
    <name evidence="1" type="ORF">JBL43_08060</name>
</gene>
<comment type="caution">
    <text evidence="1">The sequence shown here is derived from an EMBL/GenBank/DDBJ whole genome shotgun (WGS) entry which is preliminary data.</text>
</comment>
<dbReference type="Proteomes" id="UP000623301">
    <property type="component" value="Unassembled WGS sequence"/>
</dbReference>
<evidence type="ECO:0000313" key="1">
    <source>
        <dbReference type="EMBL" id="MBJ2174188.1"/>
    </source>
</evidence>